<dbReference type="PANTHER" id="PTHR48079">
    <property type="entry name" value="PROTEIN YEEZ"/>
    <property type="match status" value="1"/>
</dbReference>
<accession>A0ABQ3GWM3</accession>
<proteinExistence type="predicted"/>
<evidence type="ECO:0000313" key="1">
    <source>
        <dbReference type="EMBL" id="GHD57017.1"/>
    </source>
</evidence>
<name>A0ABQ3GWM3_9NEIS</name>
<reference evidence="2" key="1">
    <citation type="journal article" date="2019" name="Int. J. Syst. Evol. Microbiol.">
        <title>The Global Catalogue of Microorganisms (GCM) 10K type strain sequencing project: providing services to taxonomists for standard genome sequencing and annotation.</title>
        <authorList>
            <consortium name="The Broad Institute Genomics Platform"/>
            <consortium name="The Broad Institute Genome Sequencing Center for Infectious Disease"/>
            <person name="Wu L."/>
            <person name="Ma J."/>
        </authorList>
    </citation>
    <scope>NUCLEOTIDE SEQUENCE [LARGE SCALE GENOMIC DNA]</scope>
    <source>
        <strain evidence="2">KCTC 23701</strain>
    </source>
</reference>
<dbReference type="Gene3D" id="3.40.50.720">
    <property type="entry name" value="NAD(P)-binding Rossmann-like Domain"/>
    <property type="match status" value="1"/>
</dbReference>
<sequence>MARALPWLQRRFRVCATARSTASAAALRVLGVVPVTADLDNGIPLRLAGIARWVIHSAPPAATGGRDLRTRRLLAALARPGRASLSQRHVAPRRLAYIGTSGVYGNADGAWVTETRRAAPDSPRAQRRADAEAALRAFARRQHVRLGLLRAPGIYAEGRLPEARVRRGEPAIAAAEDSYSNHIHADDLAHAVCLALFRARPLRSYNASDDAPGRMGDWFDQVADLLGLPRVPRVSRADAQAQVSPGLLSYLNESRRLDNARIRRELRLQLRWPCVADWLASRPAQSVRLQAGAGPVK</sequence>
<organism evidence="1 2">
    <name type="scientific">Jeongeupia chitinilytica</name>
    <dbReference type="NCBI Taxonomy" id="1041641"/>
    <lineage>
        <taxon>Bacteria</taxon>
        <taxon>Pseudomonadati</taxon>
        <taxon>Pseudomonadota</taxon>
        <taxon>Betaproteobacteria</taxon>
        <taxon>Neisseriales</taxon>
        <taxon>Chitinibacteraceae</taxon>
        <taxon>Jeongeupia</taxon>
    </lineage>
</organism>
<dbReference type="RefSeq" id="WP_189458697.1">
    <property type="nucleotide sequence ID" value="NZ_BMYO01000001.1"/>
</dbReference>
<evidence type="ECO:0000313" key="2">
    <source>
        <dbReference type="Proteomes" id="UP000604737"/>
    </source>
</evidence>
<keyword evidence="2" id="KW-1185">Reference proteome</keyword>
<dbReference type="SUPFAM" id="SSF51735">
    <property type="entry name" value="NAD(P)-binding Rossmann-fold domains"/>
    <property type="match status" value="1"/>
</dbReference>
<dbReference type="Proteomes" id="UP000604737">
    <property type="component" value="Unassembled WGS sequence"/>
</dbReference>
<dbReference type="InterPro" id="IPR051783">
    <property type="entry name" value="NAD(P)-dependent_oxidoreduct"/>
</dbReference>
<dbReference type="InterPro" id="IPR036291">
    <property type="entry name" value="NAD(P)-bd_dom_sf"/>
</dbReference>
<gene>
    <name evidence="1" type="ORF">GCM10007350_05070</name>
</gene>
<protein>
    <submittedName>
        <fullName evidence="1">NAD-dependent dehydratase</fullName>
    </submittedName>
</protein>
<comment type="caution">
    <text evidence="1">The sequence shown here is derived from an EMBL/GenBank/DDBJ whole genome shotgun (WGS) entry which is preliminary data.</text>
</comment>
<dbReference type="PANTHER" id="PTHR48079:SF6">
    <property type="entry name" value="NAD(P)-BINDING DOMAIN-CONTAINING PROTEIN-RELATED"/>
    <property type="match status" value="1"/>
</dbReference>
<dbReference type="EMBL" id="BMYO01000001">
    <property type="protein sequence ID" value="GHD57017.1"/>
    <property type="molecule type" value="Genomic_DNA"/>
</dbReference>